<feature type="compositionally biased region" description="Low complexity" evidence="1">
    <location>
        <begin position="108"/>
        <end position="123"/>
    </location>
</feature>
<comment type="caution">
    <text evidence="2">The sequence shown here is derived from an EMBL/GenBank/DDBJ whole genome shotgun (WGS) entry which is preliminary data.</text>
</comment>
<protein>
    <submittedName>
        <fullName evidence="2">Uncharacterized protein</fullName>
    </submittedName>
</protein>
<dbReference type="Pfam" id="PF11595">
    <property type="entry name" value="DUF3245"/>
    <property type="match status" value="1"/>
</dbReference>
<dbReference type="EMBL" id="JAHFXS010004737">
    <property type="protein sequence ID" value="KAG9949209.1"/>
    <property type="molecule type" value="Genomic_DNA"/>
</dbReference>
<gene>
    <name evidence="2" type="ORF">KCU98_g18139</name>
</gene>
<evidence type="ECO:0000256" key="1">
    <source>
        <dbReference type="SAM" id="MobiDB-lite"/>
    </source>
</evidence>
<dbReference type="AlphaFoldDB" id="A0A9P8F777"/>
<dbReference type="Proteomes" id="UP000729357">
    <property type="component" value="Unassembled WGS sequence"/>
</dbReference>
<keyword evidence="3" id="KW-1185">Reference proteome</keyword>
<proteinExistence type="predicted"/>
<organism evidence="2 3">
    <name type="scientific">Aureobasidium melanogenum</name>
    <name type="common">Aureobasidium pullulans var. melanogenum</name>
    <dbReference type="NCBI Taxonomy" id="46634"/>
    <lineage>
        <taxon>Eukaryota</taxon>
        <taxon>Fungi</taxon>
        <taxon>Dikarya</taxon>
        <taxon>Ascomycota</taxon>
        <taxon>Pezizomycotina</taxon>
        <taxon>Dothideomycetes</taxon>
        <taxon>Dothideomycetidae</taxon>
        <taxon>Dothideales</taxon>
        <taxon>Saccotheciaceae</taxon>
        <taxon>Aureobasidium</taxon>
    </lineage>
</organism>
<name>A0A9P8F777_AURME</name>
<accession>A0A9P8F777</accession>
<reference evidence="2" key="2">
    <citation type="submission" date="2021-08" db="EMBL/GenBank/DDBJ databases">
        <authorList>
            <person name="Gostincar C."/>
            <person name="Sun X."/>
            <person name="Song Z."/>
            <person name="Gunde-Cimerman N."/>
        </authorList>
    </citation>
    <scope>NUCLEOTIDE SEQUENCE</scope>
    <source>
        <strain evidence="2">EXF-9298</strain>
    </source>
</reference>
<evidence type="ECO:0000313" key="3">
    <source>
        <dbReference type="Proteomes" id="UP000729357"/>
    </source>
</evidence>
<feature type="non-terminal residue" evidence="2">
    <location>
        <position position="1"/>
    </location>
</feature>
<dbReference type="InterPro" id="IPR021641">
    <property type="entry name" value="DUF3245"/>
</dbReference>
<feature type="compositionally biased region" description="Polar residues" evidence="1">
    <location>
        <begin position="30"/>
        <end position="44"/>
    </location>
</feature>
<reference evidence="2" key="1">
    <citation type="journal article" date="2021" name="J Fungi (Basel)">
        <title>Virulence traits and population genomics of the black yeast Aureobasidium melanogenum.</title>
        <authorList>
            <person name="Cernosa A."/>
            <person name="Sun X."/>
            <person name="Gostincar C."/>
            <person name="Fang C."/>
            <person name="Gunde-Cimerman N."/>
            <person name="Song Z."/>
        </authorList>
    </citation>
    <scope>NUCLEOTIDE SEQUENCE</scope>
    <source>
        <strain evidence="2">EXF-9298</strain>
    </source>
</reference>
<feature type="region of interest" description="Disordered" evidence="1">
    <location>
        <begin position="30"/>
        <end position="212"/>
    </location>
</feature>
<feature type="compositionally biased region" description="Acidic residues" evidence="1">
    <location>
        <begin position="127"/>
        <end position="136"/>
    </location>
</feature>
<feature type="compositionally biased region" description="Polar residues" evidence="1">
    <location>
        <begin position="155"/>
        <end position="165"/>
    </location>
</feature>
<feature type="compositionally biased region" description="Basic residues" evidence="1">
    <location>
        <begin position="201"/>
        <end position="212"/>
    </location>
</feature>
<evidence type="ECO:0000313" key="2">
    <source>
        <dbReference type="EMBL" id="KAG9949209.1"/>
    </source>
</evidence>
<sequence length="212" mass="23274">MSKDNTPTEADVIFNRANVALARSQRLVQSWLPTKTSHETLPQKTDQELLKEDEELFKPTPELLGVGATAPDADQDSLLKKRSGANYDRLLEQLLGKKAARGHRATSKPQPAQKTPAPQKTTADQVGADEDDDEEEGRATMVASSSVKKRKGPAHSSTNKTASTSEKQHTAEQSSDDDDDPRPSKKRSGTYLDQLLAEKASKKKKKQQQQKG</sequence>